<protein>
    <recommendedName>
        <fullName evidence="9">Probable pectate lyase F</fullName>
        <ecNumber evidence="4">4.2.2.2</ecNumber>
    </recommendedName>
</protein>
<keyword evidence="8" id="KW-0456">Lyase</keyword>
<dbReference type="GO" id="GO:0005576">
    <property type="term" value="C:extracellular region"/>
    <property type="evidence" value="ECO:0007669"/>
    <property type="project" value="UniProtKB-SubCell"/>
</dbReference>
<proteinExistence type="predicted"/>
<dbReference type="AlphaFoldDB" id="A0A1I8C0M1"/>
<evidence type="ECO:0000313" key="11">
    <source>
        <dbReference type="WBParaSite" id="MhA1_Contig845.frz3.fgene1"/>
    </source>
</evidence>
<dbReference type="Gene3D" id="2.160.20.10">
    <property type="entry name" value="Single-stranded right-handed beta-helix, Pectin lyase-like"/>
    <property type="match status" value="1"/>
</dbReference>
<evidence type="ECO:0000256" key="3">
    <source>
        <dbReference type="ARBA" id="ARBA00004613"/>
    </source>
</evidence>
<accession>A0A1I8C0M1</accession>
<dbReference type="EC" id="4.2.2.2" evidence="4"/>
<keyword evidence="10" id="KW-1185">Reference proteome</keyword>
<dbReference type="Pfam" id="PF03211">
    <property type="entry name" value="Pectate_lyase"/>
    <property type="match status" value="1"/>
</dbReference>
<evidence type="ECO:0000256" key="9">
    <source>
        <dbReference type="ARBA" id="ARBA00039895"/>
    </source>
</evidence>
<comment type="catalytic activity">
    <reaction evidence="1">
        <text>Eliminative cleavage of (1-&gt;4)-alpha-D-galacturonan to give oligosaccharides with 4-deoxy-alpha-D-galact-4-enuronosyl groups at their non-reducing ends.</text>
        <dbReference type="EC" id="4.2.2.2"/>
    </reaction>
</comment>
<sequence>MLNQKRYNLMVLEHYMSLTIMFMSNIIEGIRSCGNCKQQYRNREIHVDGLTVENLAYGQYVVGVNGNYGDKAYLKNIHVLRSKNIVVCRISEGNNGGTNPKIPQLTDDDVEYKQHCIYNKNDIYIGS</sequence>
<name>A0A1I8C0M1_MELHA</name>
<evidence type="ECO:0000313" key="10">
    <source>
        <dbReference type="Proteomes" id="UP000095281"/>
    </source>
</evidence>
<keyword evidence="6" id="KW-0732">Signal</keyword>
<keyword evidence="7" id="KW-0106">Calcium</keyword>
<reference evidence="11" key="1">
    <citation type="submission" date="2016-11" db="UniProtKB">
        <authorList>
            <consortium name="WormBaseParasite"/>
        </authorList>
    </citation>
    <scope>IDENTIFICATION</scope>
</reference>
<dbReference type="WBParaSite" id="MhA1_Contig845.frz3.fgene1">
    <property type="protein sequence ID" value="MhA1_Contig845.frz3.fgene1"/>
    <property type="gene ID" value="MhA1_Contig845.frz3.fgene1"/>
</dbReference>
<dbReference type="GO" id="GO:0030570">
    <property type="term" value="F:pectate lyase activity"/>
    <property type="evidence" value="ECO:0007669"/>
    <property type="project" value="UniProtKB-EC"/>
</dbReference>
<dbReference type="GO" id="GO:0045490">
    <property type="term" value="P:pectin catabolic process"/>
    <property type="evidence" value="ECO:0007669"/>
    <property type="project" value="TreeGrafter"/>
</dbReference>
<dbReference type="PANTHER" id="PTHR33407">
    <property type="entry name" value="PECTATE LYASE F-RELATED"/>
    <property type="match status" value="1"/>
</dbReference>
<evidence type="ECO:0000256" key="2">
    <source>
        <dbReference type="ARBA" id="ARBA00001913"/>
    </source>
</evidence>
<evidence type="ECO:0000256" key="4">
    <source>
        <dbReference type="ARBA" id="ARBA00012272"/>
    </source>
</evidence>
<keyword evidence="5" id="KW-0964">Secreted</keyword>
<dbReference type="Proteomes" id="UP000095281">
    <property type="component" value="Unplaced"/>
</dbReference>
<dbReference type="InterPro" id="IPR004898">
    <property type="entry name" value="Pectate_lyase_PlyH/PlyE-like"/>
</dbReference>
<dbReference type="InterPro" id="IPR012334">
    <property type="entry name" value="Pectin_lyas_fold"/>
</dbReference>
<comment type="cofactor">
    <cofactor evidence="2">
        <name>Ca(2+)</name>
        <dbReference type="ChEBI" id="CHEBI:29108"/>
    </cofactor>
</comment>
<evidence type="ECO:0000256" key="5">
    <source>
        <dbReference type="ARBA" id="ARBA00022525"/>
    </source>
</evidence>
<organism evidence="10 11">
    <name type="scientific">Meloidogyne hapla</name>
    <name type="common">Root-knot nematode worm</name>
    <dbReference type="NCBI Taxonomy" id="6305"/>
    <lineage>
        <taxon>Eukaryota</taxon>
        <taxon>Metazoa</taxon>
        <taxon>Ecdysozoa</taxon>
        <taxon>Nematoda</taxon>
        <taxon>Chromadorea</taxon>
        <taxon>Rhabditida</taxon>
        <taxon>Tylenchina</taxon>
        <taxon>Tylenchomorpha</taxon>
        <taxon>Tylenchoidea</taxon>
        <taxon>Meloidogynidae</taxon>
        <taxon>Meloidogyninae</taxon>
        <taxon>Meloidogyne</taxon>
    </lineage>
</organism>
<comment type="subcellular location">
    <subcellularLocation>
        <location evidence="3">Secreted</location>
    </subcellularLocation>
</comment>
<dbReference type="PANTHER" id="PTHR33407:SF9">
    <property type="entry name" value="PECTATE LYASE F-RELATED"/>
    <property type="match status" value="1"/>
</dbReference>
<evidence type="ECO:0000256" key="6">
    <source>
        <dbReference type="ARBA" id="ARBA00022729"/>
    </source>
</evidence>
<evidence type="ECO:0000256" key="8">
    <source>
        <dbReference type="ARBA" id="ARBA00023239"/>
    </source>
</evidence>
<evidence type="ECO:0000256" key="7">
    <source>
        <dbReference type="ARBA" id="ARBA00022837"/>
    </source>
</evidence>
<evidence type="ECO:0000256" key="1">
    <source>
        <dbReference type="ARBA" id="ARBA00000695"/>
    </source>
</evidence>